<name>G2I7I6_KOMMN</name>
<reference evidence="3" key="1">
    <citation type="journal article" date="2011" name="J. Bacteriol.">
        <title>Complete genome sequence of NBRC 3288, a unique cellulose-nonproducing strain of Gluconacetobacter xylinus isolated from vinegar.</title>
        <authorList>
            <person name="Ogino H."/>
            <person name="Azuma Y."/>
            <person name="Hosoyama A."/>
            <person name="Nakazawa H."/>
            <person name="Matsutani M."/>
            <person name="Hasegawa A."/>
            <person name="Otsuyama K."/>
            <person name="Matsushita K."/>
            <person name="Fujita N."/>
            <person name="Shirai M."/>
        </authorList>
    </citation>
    <scope>NUCLEOTIDE SEQUENCE [LARGE SCALE GENOMIC DNA]</scope>
    <source>
        <strain evidence="3">NBRC 3288 / BCRC 11682 / LMG 1693</strain>
    </source>
</reference>
<evidence type="ECO:0000313" key="3">
    <source>
        <dbReference type="Proteomes" id="UP000009044"/>
    </source>
</evidence>
<dbReference type="EMBL" id="AP012159">
    <property type="protein sequence ID" value="BAK84083.1"/>
    <property type="molecule type" value="Genomic_DNA"/>
</dbReference>
<evidence type="ECO:0000313" key="2">
    <source>
        <dbReference type="EMBL" id="BAK84083.1"/>
    </source>
</evidence>
<organism evidence="2 3">
    <name type="scientific">Komagataeibacter medellinensis (strain NBRC 3288 / BCRC 11682 / LMG 1693 / Kondo 51)</name>
    <name type="common">Gluconacetobacter medellinensis</name>
    <dbReference type="NCBI Taxonomy" id="634177"/>
    <lineage>
        <taxon>Bacteria</taxon>
        <taxon>Pseudomonadati</taxon>
        <taxon>Pseudomonadota</taxon>
        <taxon>Alphaproteobacteria</taxon>
        <taxon>Acetobacterales</taxon>
        <taxon>Acetobacteraceae</taxon>
        <taxon>Komagataeibacter</taxon>
    </lineage>
</organism>
<protein>
    <submittedName>
        <fullName evidence="2">Transposase</fullName>
    </submittedName>
</protein>
<dbReference type="GO" id="GO:0003676">
    <property type="term" value="F:nucleic acid binding"/>
    <property type="evidence" value="ECO:0007669"/>
    <property type="project" value="InterPro"/>
</dbReference>
<accession>G2I7I6</accession>
<dbReference type="KEGG" id="gxy:GLX_16710"/>
<dbReference type="PATRIC" id="fig|634177.7.peg.1909"/>
<dbReference type="Pfam" id="PF13358">
    <property type="entry name" value="DDE_3"/>
    <property type="match status" value="1"/>
</dbReference>
<evidence type="ECO:0000259" key="1">
    <source>
        <dbReference type="Pfam" id="PF13358"/>
    </source>
</evidence>
<dbReference type="AlphaFoldDB" id="G2I7I6"/>
<proteinExistence type="predicted"/>
<dbReference type="InterPro" id="IPR036397">
    <property type="entry name" value="RNaseH_sf"/>
</dbReference>
<dbReference type="InterPro" id="IPR038717">
    <property type="entry name" value="Tc1-like_DDE_dom"/>
</dbReference>
<dbReference type="STRING" id="634177.GLX_16710"/>
<sequence length="134" mass="14953">MALPFTGTASLQLHIEEISRCVARNVHAVVLLDRAGWHTTPRLKMPHNVSLIFLPSRAPELNPVENIWQFLRANWLSNTVFDGIKHIIDAACSAWNNLADLPETIRSISLRKWDHTGQSLCDALGNPVELGITP</sequence>
<dbReference type="Proteomes" id="UP000009044">
    <property type="component" value="Chromosome"/>
</dbReference>
<feature type="domain" description="Tc1-like transposase DDE" evidence="1">
    <location>
        <begin position="9"/>
        <end position="85"/>
    </location>
</feature>
<dbReference type="Gene3D" id="3.30.420.10">
    <property type="entry name" value="Ribonuclease H-like superfamily/Ribonuclease H"/>
    <property type="match status" value="1"/>
</dbReference>
<dbReference type="HOGENOM" id="CLU_056788_6_1_5"/>
<dbReference type="eggNOG" id="COG3335">
    <property type="taxonomic scope" value="Bacteria"/>
</dbReference>
<gene>
    <name evidence="2" type="ordered locus">GLX_16710</name>
</gene>